<name>A0A645EMP0_9ZZZZ</name>
<evidence type="ECO:0000313" key="1">
    <source>
        <dbReference type="EMBL" id="MPN02706.1"/>
    </source>
</evidence>
<sequence>MADQLSQVWQYLVEKHGIHLPGRPGHGNTDNLALPIRDDTPEAGCRSIRIGDCGEPLGNHGLLFVGPPNPLTDACIQCIKGCLVTYQGHLCHVGDNAARKIVAGGTEPAGENDNVTGVDALLEHFLDGSIVGNQDHAVDPVAELCQLAGKDLAVFVRNDTAGQLSPDDKECCTDIGHVLFCLLSRMKCMR</sequence>
<comment type="caution">
    <text evidence="1">The sequence shown here is derived from an EMBL/GenBank/DDBJ whole genome shotgun (WGS) entry which is preliminary data.</text>
</comment>
<protein>
    <submittedName>
        <fullName evidence="1">Uncharacterized protein</fullName>
    </submittedName>
</protein>
<organism evidence="1">
    <name type="scientific">bioreactor metagenome</name>
    <dbReference type="NCBI Taxonomy" id="1076179"/>
    <lineage>
        <taxon>unclassified sequences</taxon>
        <taxon>metagenomes</taxon>
        <taxon>ecological metagenomes</taxon>
    </lineage>
</organism>
<accession>A0A645EMP0</accession>
<proteinExistence type="predicted"/>
<reference evidence="1" key="1">
    <citation type="submission" date="2019-08" db="EMBL/GenBank/DDBJ databases">
        <authorList>
            <person name="Kucharzyk K."/>
            <person name="Murdoch R.W."/>
            <person name="Higgins S."/>
            <person name="Loffler F."/>
        </authorList>
    </citation>
    <scope>NUCLEOTIDE SEQUENCE</scope>
</reference>
<dbReference type="EMBL" id="VSSQ01048653">
    <property type="protein sequence ID" value="MPN02706.1"/>
    <property type="molecule type" value="Genomic_DNA"/>
</dbReference>
<gene>
    <name evidence="1" type="ORF">SDC9_149922</name>
</gene>
<dbReference type="AlphaFoldDB" id="A0A645EMP0"/>